<keyword evidence="1" id="KW-1133">Transmembrane helix</keyword>
<accession>A0A1A2V7T5</accession>
<proteinExistence type="predicted"/>
<evidence type="ECO:0000256" key="1">
    <source>
        <dbReference type="SAM" id="Phobius"/>
    </source>
</evidence>
<dbReference type="AlphaFoldDB" id="A0A1A2V7T5"/>
<reference evidence="2 3" key="1">
    <citation type="submission" date="2016-06" db="EMBL/GenBank/DDBJ databases">
        <authorList>
            <person name="Kjaerup R.B."/>
            <person name="Dalgaard T.S."/>
            <person name="Juul-Madsen H.R."/>
        </authorList>
    </citation>
    <scope>NUCLEOTIDE SEQUENCE [LARGE SCALE GENOMIC DNA]</scope>
    <source>
        <strain evidence="2 3">E2838</strain>
    </source>
</reference>
<organism evidence="2 3">
    <name type="scientific">Mycobacterium scrofulaceum</name>
    <dbReference type="NCBI Taxonomy" id="1783"/>
    <lineage>
        <taxon>Bacteria</taxon>
        <taxon>Bacillati</taxon>
        <taxon>Actinomycetota</taxon>
        <taxon>Actinomycetes</taxon>
        <taxon>Mycobacteriales</taxon>
        <taxon>Mycobacteriaceae</taxon>
        <taxon>Mycobacterium</taxon>
    </lineage>
</organism>
<comment type="caution">
    <text evidence="2">The sequence shown here is derived from an EMBL/GenBank/DDBJ whole genome shotgun (WGS) entry which is preliminary data.</text>
</comment>
<feature type="transmembrane region" description="Helical" evidence="1">
    <location>
        <begin position="60"/>
        <end position="78"/>
    </location>
</feature>
<evidence type="ECO:0000313" key="3">
    <source>
        <dbReference type="Proteomes" id="UP000092207"/>
    </source>
</evidence>
<feature type="transmembrane region" description="Helical" evidence="1">
    <location>
        <begin position="32"/>
        <end position="53"/>
    </location>
</feature>
<dbReference type="Proteomes" id="UP000092207">
    <property type="component" value="Unassembled WGS sequence"/>
</dbReference>
<name>A0A1A2V7T5_MYCSC</name>
<evidence type="ECO:0000313" key="2">
    <source>
        <dbReference type="EMBL" id="OBH96884.1"/>
    </source>
</evidence>
<dbReference type="EMBL" id="LZJY01000283">
    <property type="protein sequence ID" value="OBH96884.1"/>
    <property type="molecule type" value="Genomic_DNA"/>
</dbReference>
<protein>
    <recommendedName>
        <fullName evidence="4">Integral membrane protein</fullName>
    </recommendedName>
</protein>
<keyword evidence="1" id="KW-0472">Membrane</keyword>
<gene>
    <name evidence="2" type="ORF">A5679_20960</name>
</gene>
<evidence type="ECO:0008006" key="4">
    <source>
        <dbReference type="Google" id="ProtNLM"/>
    </source>
</evidence>
<feature type="transmembrane region" description="Helical" evidence="1">
    <location>
        <begin position="84"/>
        <end position="106"/>
    </location>
</feature>
<sequence length="128" mass="12967">MAVQGVAALVMAAVLVVRGVAGADQRVVNGLGTAVFFVLVGAVVLAAGRALILGKRWGRGLAVITQLLLLPVAWYLTVDSHRPGFGIPAGIAALAVLGLLFSPAGVRWAGGGDQRDSASSANRGPDTR</sequence>
<keyword evidence="1" id="KW-0812">Transmembrane</keyword>